<evidence type="ECO:0000313" key="1">
    <source>
        <dbReference type="EMBL" id="WSC01689.1"/>
    </source>
</evidence>
<dbReference type="EMBL" id="CP109109">
    <property type="protein sequence ID" value="WSC01689.1"/>
    <property type="molecule type" value="Genomic_DNA"/>
</dbReference>
<keyword evidence="2" id="KW-1185">Reference proteome</keyword>
<reference evidence="1" key="1">
    <citation type="submission" date="2022-10" db="EMBL/GenBank/DDBJ databases">
        <title>The complete genomes of actinobacterial strains from the NBC collection.</title>
        <authorList>
            <person name="Joergensen T.S."/>
            <person name="Alvarez Arevalo M."/>
            <person name="Sterndorff E.B."/>
            <person name="Faurdal D."/>
            <person name="Vuksanovic O."/>
            <person name="Mourched A.-S."/>
            <person name="Charusanti P."/>
            <person name="Shaw S."/>
            <person name="Blin K."/>
            <person name="Weber T."/>
        </authorList>
    </citation>
    <scope>NUCLEOTIDE SEQUENCE</scope>
    <source>
        <strain evidence="1">NBC 01771</strain>
    </source>
</reference>
<sequence length="359" mass="38289">MTAVESTASDEPTPPGVRTTDGQTTTAVCAAVCFLVTDEGGRILLDALNHRAGVIGPGETPTSAVSRKTASELGLAVPSPRGLAVDWIPAAPGRPAEIVYVYDGGTLTPAQIRAILSREQELRGPQFIEPAALSEYMTPGDARRALAALRARINGGGPTLLEDGRPTDPTVLDELEVLRTARKAQSWPWHAEPVTPGLRVKQSWGWCFSPAGRVLVLIGEDTGSACLPGGSTALTGPAPDRPETPAETLHREAWEEARVRLREPLHLGYLYDQYDNAGPCARVRMAAMLTSVGPVTEDEATGQTYARILATPEQVIQLFDWGREGPRQLEAVHAARELLGLPRAGRQPVTQLPVEGGVS</sequence>
<name>A0ACD4ZUR8_9ACTN</name>
<accession>A0ACD4ZUR8</accession>
<dbReference type="Proteomes" id="UP001348369">
    <property type="component" value="Chromosome"/>
</dbReference>
<organism evidence="1 2">
    <name type="scientific">Streptomyces scopuliridis</name>
    <dbReference type="NCBI Taxonomy" id="452529"/>
    <lineage>
        <taxon>Bacteria</taxon>
        <taxon>Bacillati</taxon>
        <taxon>Actinomycetota</taxon>
        <taxon>Actinomycetes</taxon>
        <taxon>Kitasatosporales</taxon>
        <taxon>Streptomycetaceae</taxon>
        <taxon>Streptomyces</taxon>
    </lineage>
</organism>
<keyword evidence="1" id="KW-0378">Hydrolase</keyword>
<evidence type="ECO:0000313" key="2">
    <source>
        <dbReference type="Proteomes" id="UP001348369"/>
    </source>
</evidence>
<protein>
    <submittedName>
        <fullName evidence="1">NUDIX hydrolase</fullName>
    </submittedName>
</protein>
<gene>
    <name evidence="1" type="ORF">OG835_34910</name>
</gene>
<proteinExistence type="predicted"/>